<organism evidence="2 3">
    <name type="scientific">Lacibacter luteus</name>
    <dbReference type="NCBI Taxonomy" id="2508719"/>
    <lineage>
        <taxon>Bacteria</taxon>
        <taxon>Pseudomonadati</taxon>
        <taxon>Bacteroidota</taxon>
        <taxon>Chitinophagia</taxon>
        <taxon>Chitinophagales</taxon>
        <taxon>Chitinophagaceae</taxon>
        <taxon>Lacibacter</taxon>
    </lineage>
</organism>
<dbReference type="AlphaFoldDB" id="A0A4Q1CNR6"/>
<dbReference type="PROSITE" id="PS51729">
    <property type="entry name" value="GNAT_YJDJ"/>
    <property type="match status" value="1"/>
</dbReference>
<dbReference type="GO" id="GO:0016740">
    <property type="term" value="F:transferase activity"/>
    <property type="evidence" value="ECO:0007669"/>
    <property type="project" value="UniProtKB-KW"/>
</dbReference>
<evidence type="ECO:0000313" key="3">
    <source>
        <dbReference type="Proteomes" id="UP000290204"/>
    </source>
</evidence>
<dbReference type="InterPro" id="IPR016181">
    <property type="entry name" value="Acyl_CoA_acyltransferase"/>
</dbReference>
<dbReference type="Pfam" id="PF14542">
    <property type="entry name" value="Acetyltransf_CG"/>
    <property type="match status" value="1"/>
</dbReference>
<evidence type="ECO:0000313" key="2">
    <source>
        <dbReference type="EMBL" id="RXK62787.1"/>
    </source>
</evidence>
<dbReference type="RefSeq" id="WP_129130157.1">
    <property type="nucleotide sequence ID" value="NZ_SDHW01000001.1"/>
</dbReference>
<feature type="domain" description="N-acetyltransferase" evidence="1">
    <location>
        <begin position="6"/>
        <end position="92"/>
    </location>
</feature>
<protein>
    <submittedName>
        <fullName evidence="2">N-acetyltransferase</fullName>
    </submittedName>
</protein>
<dbReference type="Proteomes" id="UP000290204">
    <property type="component" value="Unassembled WGS sequence"/>
</dbReference>
<gene>
    <name evidence="2" type="ORF">ESA94_07260</name>
</gene>
<keyword evidence="2" id="KW-0808">Transferase</keyword>
<proteinExistence type="predicted"/>
<sequence length="92" mass="10208">MNILQTDNGKKGAFYIEEDGELLAEMTYVWAGTGMFIIDHTEVSDKLAGKGAGKQLVAKAVDFAREQKVKIKPLCPFAKSVFDKTPEYHDVL</sequence>
<dbReference type="SUPFAM" id="SSF55729">
    <property type="entry name" value="Acyl-CoA N-acyltransferases (Nat)"/>
    <property type="match status" value="1"/>
</dbReference>
<dbReference type="PANTHER" id="PTHR31435">
    <property type="entry name" value="PROTEIN NATD1"/>
    <property type="match status" value="1"/>
</dbReference>
<name>A0A4Q1CNR6_9BACT</name>
<dbReference type="InterPro" id="IPR045057">
    <property type="entry name" value="Gcn5-rel_NAT"/>
</dbReference>
<accession>A0A4Q1CNR6</accession>
<evidence type="ECO:0000259" key="1">
    <source>
        <dbReference type="PROSITE" id="PS51729"/>
    </source>
</evidence>
<keyword evidence="3" id="KW-1185">Reference proteome</keyword>
<dbReference type="Gene3D" id="3.40.630.30">
    <property type="match status" value="1"/>
</dbReference>
<reference evidence="2 3" key="1">
    <citation type="submission" date="2019-01" db="EMBL/GenBank/DDBJ databases">
        <title>Lacibacter sp. strain TTM-7.</title>
        <authorList>
            <person name="Chen W.-M."/>
        </authorList>
    </citation>
    <scope>NUCLEOTIDE SEQUENCE [LARGE SCALE GENOMIC DNA]</scope>
    <source>
        <strain evidence="2 3">TTM-7</strain>
    </source>
</reference>
<dbReference type="OrthoDB" id="9793389at2"/>
<comment type="caution">
    <text evidence="2">The sequence shown here is derived from an EMBL/GenBank/DDBJ whole genome shotgun (WGS) entry which is preliminary data.</text>
</comment>
<dbReference type="InterPro" id="IPR031165">
    <property type="entry name" value="GNAT_YJDJ"/>
</dbReference>
<dbReference type="EMBL" id="SDHW01000001">
    <property type="protein sequence ID" value="RXK62787.1"/>
    <property type="molecule type" value="Genomic_DNA"/>
</dbReference>
<dbReference type="CDD" id="cd04301">
    <property type="entry name" value="NAT_SF"/>
    <property type="match status" value="1"/>
</dbReference>
<dbReference type="PANTHER" id="PTHR31435:SF10">
    <property type="entry name" value="BSR4717 PROTEIN"/>
    <property type="match status" value="1"/>
</dbReference>